<gene>
    <name evidence="1" type="ORF">AWN90_13880</name>
</gene>
<dbReference type="OrthoDB" id="3202187at2"/>
<reference evidence="1 2" key="1">
    <citation type="submission" date="2016-04" db="EMBL/GenBank/DDBJ databases">
        <authorList>
            <person name="Evans L.H."/>
            <person name="Alamgir A."/>
            <person name="Owens N."/>
            <person name="Weber N.D."/>
            <person name="Virtaneva K."/>
            <person name="Barbian K."/>
            <person name="Babar A."/>
            <person name="Rosenke K."/>
        </authorList>
    </citation>
    <scope>NUCLEOTIDE SEQUENCE [LARGE SCALE GENOMIC DNA]</scope>
    <source>
        <strain evidence="1 2">IFM 0406</strain>
    </source>
</reference>
<organism evidence="1 2">
    <name type="scientific">Nocardia terpenica</name>
    <dbReference type="NCBI Taxonomy" id="455432"/>
    <lineage>
        <taxon>Bacteria</taxon>
        <taxon>Bacillati</taxon>
        <taxon>Actinomycetota</taxon>
        <taxon>Actinomycetes</taxon>
        <taxon>Mycobacteriales</taxon>
        <taxon>Nocardiaceae</taxon>
        <taxon>Nocardia</taxon>
    </lineage>
</organism>
<sequence>MAESDYLTTVYVDVTGLTRECISERVNALVAEKYAATAEISERAHHDSGNEIRARLHTRAEHVNEIRRRFNNLGGMIRDYPLQCAPDYAAQVLAGTERSLE</sequence>
<accession>A0A164HWA7</accession>
<keyword evidence="2" id="KW-1185">Reference proteome</keyword>
<dbReference type="EMBL" id="LWGR01000021">
    <property type="protein sequence ID" value="KZM68872.1"/>
    <property type="molecule type" value="Genomic_DNA"/>
</dbReference>
<proteinExistence type="predicted"/>
<dbReference type="RefSeq" id="WP_067580848.1">
    <property type="nucleotide sequence ID" value="NZ_JABMCZ010000002.1"/>
</dbReference>
<dbReference type="STRING" id="455432.AWN90_13880"/>
<evidence type="ECO:0000313" key="2">
    <source>
        <dbReference type="Proteomes" id="UP000076512"/>
    </source>
</evidence>
<protein>
    <submittedName>
        <fullName evidence="1">Uncharacterized protein</fullName>
    </submittedName>
</protein>
<evidence type="ECO:0000313" key="1">
    <source>
        <dbReference type="EMBL" id="KZM68872.1"/>
    </source>
</evidence>
<name>A0A164HWA7_9NOCA</name>
<dbReference type="Proteomes" id="UP000076512">
    <property type="component" value="Unassembled WGS sequence"/>
</dbReference>
<dbReference type="AlphaFoldDB" id="A0A164HWA7"/>
<comment type="caution">
    <text evidence="1">The sequence shown here is derived from an EMBL/GenBank/DDBJ whole genome shotgun (WGS) entry which is preliminary data.</text>
</comment>